<dbReference type="Proteomes" id="UP000316473">
    <property type="component" value="Chromosome"/>
</dbReference>
<evidence type="ECO:0000256" key="2">
    <source>
        <dbReference type="ARBA" id="ARBA00011738"/>
    </source>
</evidence>
<evidence type="ECO:0000256" key="4">
    <source>
        <dbReference type="ARBA" id="ARBA00022723"/>
    </source>
</evidence>
<feature type="domain" description="CMP/dCMP-type deaminase" evidence="9">
    <location>
        <begin position="12"/>
        <end position="139"/>
    </location>
</feature>
<evidence type="ECO:0000259" key="9">
    <source>
        <dbReference type="PROSITE" id="PS51747"/>
    </source>
</evidence>
<dbReference type="NCBIfam" id="NF008113">
    <property type="entry name" value="PRK10860.1"/>
    <property type="match status" value="1"/>
</dbReference>
<dbReference type="EC" id="3.5.4.33" evidence="8"/>
<comment type="cofactor">
    <cofactor evidence="8">
        <name>Zn(2+)</name>
        <dbReference type="ChEBI" id="CHEBI:29105"/>
    </cofactor>
    <text evidence="8">Binds 1 zinc ion per subunit.</text>
</comment>
<dbReference type="InterPro" id="IPR016192">
    <property type="entry name" value="APOBEC/CMP_deaminase_Zn-bd"/>
</dbReference>
<feature type="active site" description="Proton donor" evidence="8">
    <location>
        <position position="65"/>
    </location>
</feature>
<dbReference type="Gene3D" id="3.40.140.10">
    <property type="entry name" value="Cytidine Deaminase, domain 2"/>
    <property type="match status" value="1"/>
</dbReference>
<evidence type="ECO:0000256" key="1">
    <source>
        <dbReference type="ARBA" id="ARBA00010669"/>
    </source>
</evidence>
<organism evidence="10 11">
    <name type="scientific">Nitrosomonas stercoris</name>
    <dbReference type="NCBI Taxonomy" id="1444684"/>
    <lineage>
        <taxon>Bacteria</taxon>
        <taxon>Pseudomonadati</taxon>
        <taxon>Pseudomonadota</taxon>
        <taxon>Betaproteobacteria</taxon>
        <taxon>Nitrosomonadales</taxon>
        <taxon>Nitrosomonadaceae</taxon>
        <taxon>Nitrosomonas</taxon>
    </lineage>
</organism>
<keyword evidence="4 8" id="KW-0479">Metal-binding</keyword>
<dbReference type="GO" id="GO:0008270">
    <property type="term" value="F:zinc ion binding"/>
    <property type="evidence" value="ECO:0007669"/>
    <property type="project" value="UniProtKB-UniRule"/>
</dbReference>
<dbReference type="PROSITE" id="PS00903">
    <property type="entry name" value="CYT_DCMP_DEAMINASES_1"/>
    <property type="match status" value="1"/>
</dbReference>
<gene>
    <name evidence="8" type="primary">tadA</name>
    <name evidence="10" type="ORF">Nstercoris_01353</name>
</gene>
<evidence type="ECO:0000313" key="11">
    <source>
        <dbReference type="Proteomes" id="UP000316473"/>
    </source>
</evidence>
<sequence>MKVQSTHISVQVEDEYFMREALELADVAGNQGEVPVGAVIVKGGQVVGHGYNRSITTMDPTAHAEIMAVRDAANKLNNYRLSGCTLYVTLEPCLMCIGALFHARIERLVYAAKDPKTGVCGSLLDLPADVRLNHHLVVSQGILAEEAGAMLKQFFSQRRGIKKLDMP</sequence>
<dbReference type="PROSITE" id="PS51747">
    <property type="entry name" value="CYT_DCMP_DEAMINASES_2"/>
    <property type="match status" value="1"/>
</dbReference>
<keyword evidence="3 8" id="KW-0819">tRNA processing</keyword>
<evidence type="ECO:0000256" key="5">
    <source>
        <dbReference type="ARBA" id="ARBA00022801"/>
    </source>
</evidence>
<dbReference type="AlphaFoldDB" id="A0A4Y1YQK5"/>
<dbReference type="InterPro" id="IPR002125">
    <property type="entry name" value="CMP_dCMP_dom"/>
</dbReference>
<dbReference type="PANTHER" id="PTHR11079:SF202">
    <property type="entry name" value="TRNA-SPECIFIC ADENOSINE DEAMINASE"/>
    <property type="match status" value="1"/>
</dbReference>
<dbReference type="SUPFAM" id="SSF53927">
    <property type="entry name" value="Cytidine deaminase-like"/>
    <property type="match status" value="1"/>
</dbReference>
<dbReference type="GO" id="GO:0002100">
    <property type="term" value="P:tRNA wobble adenosine to inosine editing"/>
    <property type="evidence" value="ECO:0007669"/>
    <property type="project" value="UniProtKB-UniRule"/>
</dbReference>
<feature type="binding site" evidence="8">
    <location>
        <position position="93"/>
    </location>
    <ligand>
        <name>Zn(2+)</name>
        <dbReference type="ChEBI" id="CHEBI:29105"/>
        <note>catalytic</note>
    </ligand>
</feature>
<evidence type="ECO:0000256" key="3">
    <source>
        <dbReference type="ARBA" id="ARBA00022694"/>
    </source>
</evidence>
<name>A0A4Y1YQK5_9PROT</name>
<feature type="binding site" evidence="8">
    <location>
        <position position="63"/>
    </location>
    <ligand>
        <name>Zn(2+)</name>
        <dbReference type="ChEBI" id="CHEBI:29105"/>
        <note>catalytic</note>
    </ligand>
</feature>
<comment type="similarity">
    <text evidence="1">Belongs to the cytidine and deoxycytidylate deaminase family. ADAT2 subfamily.</text>
</comment>
<dbReference type="InterPro" id="IPR028883">
    <property type="entry name" value="tRNA_aden_deaminase"/>
</dbReference>
<dbReference type="GO" id="GO:0052717">
    <property type="term" value="F:tRNA-specific adenosine-34 deaminase activity"/>
    <property type="evidence" value="ECO:0007669"/>
    <property type="project" value="UniProtKB-UniRule"/>
</dbReference>
<dbReference type="KEGG" id="nst:Nstercoris_01353"/>
<feature type="binding site" evidence="8">
    <location>
        <position position="96"/>
    </location>
    <ligand>
        <name>Zn(2+)</name>
        <dbReference type="ChEBI" id="CHEBI:29105"/>
        <note>catalytic</note>
    </ligand>
</feature>
<keyword evidence="5 8" id="KW-0378">Hydrolase</keyword>
<evidence type="ECO:0000256" key="6">
    <source>
        <dbReference type="ARBA" id="ARBA00022833"/>
    </source>
</evidence>
<evidence type="ECO:0000256" key="7">
    <source>
        <dbReference type="ARBA" id="ARBA00048045"/>
    </source>
</evidence>
<comment type="subunit">
    <text evidence="2 8">Homodimer.</text>
</comment>
<keyword evidence="6 8" id="KW-0862">Zinc</keyword>
<dbReference type="InterPro" id="IPR016193">
    <property type="entry name" value="Cytidine_deaminase-like"/>
</dbReference>
<dbReference type="FunFam" id="3.40.140.10:FF:000005">
    <property type="entry name" value="tRNA-specific adenosine deaminase"/>
    <property type="match status" value="1"/>
</dbReference>
<dbReference type="CDD" id="cd01285">
    <property type="entry name" value="nucleoside_deaminase"/>
    <property type="match status" value="1"/>
</dbReference>
<accession>A0A4Y1YQK5</accession>
<reference evidence="10 11" key="1">
    <citation type="submission" date="2019-06" db="EMBL/GenBank/DDBJ databases">
        <title>Nitrosomonas stercoris KYUHI-S whole genome shotgun sequence.</title>
        <authorList>
            <person name="Nakagawa T."/>
            <person name="Tsuchiya Y."/>
            <person name="Takahashi R."/>
        </authorList>
    </citation>
    <scope>NUCLEOTIDE SEQUENCE [LARGE SCALE GENOMIC DNA]</scope>
    <source>
        <strain evidence="10 11">KYUHI-S</strain>
    </source>
</reference>
<dbReference type="Pfam" id="PF00383">
    <property type="entry name" value="dCMP_cyt_deam_1"/>
    <property type="match status" value="1"/>
</dbReference>
<comment type="catalytic activity">
    <reaction evidence="7 8">
        <text>adenosine(34) in tRNA + H2O + H(+) = inosine(34) in tRNA + NH4(+)</text>
        <dbReference type="Rhea" id="RHEA:43168"/>
        <dbReference type="Rhea" id="RHEA-COMP:10373"/>
        <dbReference type="Rhea" id="RHEA-COMP:10374"/>
        <dbReference type="ChEBI" id="CHEBI:15377"/>
        <dbReference type="ChEBI" id="CHEBI:15378"/>
        <dbReference type="ChEBI" id="CHEBI:28938"/>
        <dbReference type="ChEBI" id="CHEBI:74411"/>
        <dbReference type="ChEBI" id="CHEBI:82852"/>
        <dbReference type="EC" id="3.5.4.33"/>
    </reaction>
</comment>
<protein>
    <recommendedName>
        <fullName evidence="8">tRNA-specific adenosine deaminase</fullName>
        <ecNumber evidence="8">3.5.4.33</ecNumber>
    </recommendedName>
</protein>
<keyword evidence="11" id="KW-1185">Reference proteome</keyword>
<dbReference type="PANTHER" id="PTHR11079">
    <property type="entry name" value="CYTOSINE DEAMINASE FAMILY MEMBER"/>
    <property type="match status" value="1"/>
</dbReference>
<dbReference type="HAMAP" id="MF_00972">
    <property type="entry name" value="tRNA_aden_deaminase"/>
    <property type="match status" value="1"/>
</dbReference>
<proteinExistence type="inferred from homology"/>
<dbReference type="EMBL" id="AP019755">
    <property type="protein sequence ID" value="BBL35097.1"/>
    <property type="molecule type" value="Genomic_DNA"/>
</dbReference>
<comment type="function">
    <text evidence="8">Catalyzes the deamination of adenosine to inosine at the wobble position 34 of tRNA(Arg2).</text>
</comment>
<evidence type="ECO:0000256" key="8">
    <source>
        <dbReference type="HAMAP-Rule" id="MF_00972"/>
    </source>
</evidence>
<evidence type="ECO:0000313" key="10">
    <source>
        <dbReference type="EMBL" id="BBL35097.1"/>
    </source>
</evidence>